<feature type="region of interest" description="Disordered" evidence="1">
    <location>
        <begin position="1"/>
        <end position="25"/>
    </location>
</feature>
<dbReference type="PANTHER" id="PTHR30007:SF0">
    <property type="entry name" value="TRANSPOSASE"/>
    <property type="match status" value="1"/>
</dbReference>
<evidence type="ECO:0000313" key="3">
    <source>
        <dbReference type="EMBL" id="CAI8000500.1"/>
    </source>
</evidence>
<gene>
    <name evidence="3" type="ORF">GBAR_LOCUS2965</name>
</gene>
<proteinExistence type="predicted"/>
<keyword evidence="4" id="KW-1185">Reference proteome</keyword>
<comment type="caution">
    <text evidence="3">The sequence shown here is derived from an EMBL/GenBank/DDBJ whole genome shotgun (WGS) entry which is preliminary data.</text>
</comment>
<dbReference type="AlphaFoldDB" id="A0AA35W7Q6"/>
<evidence type="ECO:0000313" key="4">
    <source>
        <dbReference type="Proteomes" id="UP001174909"/>
    </source>
</evidence>
<dbReference type="Proteomes" id="UP001174909">
    <property type="component" value="Unassembled WGS sequence"/>
</dbReference>
<protein>
    <submittedName>
        <fullName evidence="3">Insertion element IS402 uncharacterized 16.2 kDa protein</fullName>
    </submittedName>
</protein>
<dbReference type="Pfam" id="PF13340">
    <property type="entry name" value="DUF4096"/>
    <property type="match status" value="1"/>
</dbReference>
<accession>A0AA35W7Q6</accession>
<name>A0AA35W7Q6_GEOBA</name>
<feature type="domain" description="Insertion element IS402-like" evidence="2">
    <location>
        <begin position="30"/>
        <end position="108"/>
    </location>
</feature>
<reference evidence="3" key="1">
    <citation type="submission" date="2023-03" db="EMBL/GenBank/DDBJ databases">
        <authorList>
            <person name="Steffen K."/>
            <person name="Cardenas P."/>
        </authorList>
    </citation>
    <scope>NUCLEOTIDE SEQUENCE</scope>
</reference>
<dbReference type="EMBL" id="CASHTH010000408">
    <property type="protein sequence ID" value="CAI8000500.1"/>
    <property type="molecule type" value="Genomic_DNA"/>
</dbReference>
<evidence type="ECO:0000256" key="1">
    <source>
        <dbReference type="SAM" id="MobiDB-lite"/>
    </source>
</evidence>
<sequence>MTKAKDPKPPRPKRAGPATKTNPTTGAFQISDELWEVLAPLIPKHVNTHRFGGGRPRVPDRTCANGIFYVLRTGCQWKALDATGICSGSTAHLRFQEWVAAGVFLELWRVGLERYDELKGLDWSWLSMDGAMTKSPLGGGKNRPQPH</sequence>
<organism evidence="3 4">
    <name type="scientific">Geodia barretti</name>
    <name type="common">Barrett's horny sponge</name>
    <dbReference type="NCBI Taxonomy" id="519541"/>
    <lineage>
        <taxon>Eukaryota</taxon>
        <taxon>Metazoa</taxon>
        <taxon>Porifera</taxon>
        <taxon>Demospongiae</taxon>
        <taxon>Heteroscleromorpha</taxon>
        <taxon>Tetractinellida</taxon>
        <taxon>Astrophorina</taxon>
        <taxon>Geodiidae</taxon>
        <taxon>Geodia</taxon>
    </lineage>
</organism>
<dbReference type="PANTHER" id="PTHR30007">
    <property type="entry name" value="PHP DOMAIN PROTEIN"/>
    <property type="match status" value="1"/>
</dbReference>
<evidence type="ECO:0000259" key="2">
    <source>
        <dbReference type="Pfam" id="PF13340"/>
    </source>
</evidence>
<dbReference type="InterPro" id="IPR025161">
    <property type="entry name" value="IS402-like_dom"/>
</dbReference>